<dbReference type="Gene3D" id="1.10.10.1890">
    <property type="entry name" value="Ska1 microtubule binding domain-like"/>
    <property type="match status" value="1"/>
</dbReference>
<evidence type="ECO:0000256" key="3">
    <source>
        <dbReference type="ARBA" id="ARBA00047202"/>
    </source>
</evidence>
<dbReference type="OrthoDB" id="5962at2759"/>
<dbReference type="Pfam" id="PF07160">
    <property type="entry name" value="SKA1"/>
    <property type="match status" value="1"/>
</dbReference>
<dbReference type="GO" id="GO:0005876">
    <property type="term" value="C:spindle microtubule"/>
    <property type="evidence" value="ECO:0007669"/>
    <property type="project" value="TreeGrafter"/>
</dbReference>
<evidence type="ECO:0000256" key="2">
    <source>
        <dbReference type="ARBA" id="ARBA00047182"/>
    </source>
</evidence>
<keyword evidence="6" id="KW-1185">Reference proteome</keyword>
<feature type="compositionally biased region" description="Basic and acidic residues" evidence="4">
    <location>
        <begin position="171"/>
        <end position="180"/>
    </location>
</feature>
<feature type="region of interest" description="Disordered" evidence="4">
    <location>
        <begin position="170"/>
        <end position="191"/>
    </location>
</feature>
<comment type="caution">
    <text evidence="5">The sequence shown here is derived from an EMBL/GenBank/DDBJ whole genome shotgun (WGS) entry which is preliminary data.</text>
</comment>
<sequence>MNSPDLQSLLEHFTTRINAVWDLIPFVKLCNASYGQNSYAFRKYRPNRFTNFSQLEGSVEENEQEADSMPDLEAITDMIYEMKDMLCFIRQNLKNQKANLELQTERIKERNCHLKQHLCYIKENIPSFLTTKSVEDCQPQNNVKVANPKSKAVEAKPKNVENAKKVVKTTTMKEKTDAKPQPRKQKTNEYTSKTEMKPIKRSHEEIYKNWPSVSFLTTDEFESIPKYMRGRVTYEMINGAVTDFNRAIADKYKLMSTHSSKYSEEELKKYQLYKSQESADTVGELEYQLHVQMNCT</sequence>
<dbReference type="InterPro" id="IPR042031">
    <property type="entry name" value="SKA1_MBD_sf"/>
</dbReference>
<evidence type="ECO:0000313" key="5">
    <source>
        <dbReference type="EMBL" id="RWS31672.1"/>
    </source>
</evidence>
<proteinExistence type="inferred from homology"/>
<dbReference type="GO" id="GO:0007059">
    <property type="term" value="P:chromosome segregation"/>
    <property type="evidence" value="ECO:0007669"/>
    <property type="project" value="InterPro"/>
</dbReference>
<gene>
    <name evidence="5" type="ORF">B4U80_01163</name>
</gene>
<evidence type="ECO:0000256" key="4">
    <source>
        <dbReference type="SAM" id="MobiDB-lite"/>
    </source>
</evidence>
<comment type="similarity">
    <text evidence="1">Belongs to the SKA1 family.</text>
</comment>
<reference evidence="5 6" key="1">
    <citation type="journal article" date="2018" name="Gigascience">
        <title>Genomes of trombidid mites reveal novel predicted allergens and laterally-transferred genes associated with secondary metabolism.</title>
        <authorList>
            <person name="Dong X."/>
            <person name="Chaisiri K."/>
            <person name="Xia D."/>
            <person name="Armstrong S.D."/>
            <person name="Fang Y."/>
            <person name="Donnelly M.J."/>
            <person name="Kadowaki T."/>
            <person name="McGarry J.W."/>
            <person name="Darby A.C."/>
            <person name="Makepeace B.L."/>
        </authorList>
    </citation>
    <scope>NUCLEOTIDE SEQUENCE [LARGE SCALE GENOMIC DNA]</scope>
    <source>
        <strain evidence="5">UoL-UT</strain>
    </source>
</reference>
<dbReference type="GO" id="GO:0000940">
    <property type="term" value="C:outer kinetochore"/>
    <property type="evidence" value="ECO:0007669"/>
    <property type="project" value="TreeGrafter"/>
</dbReference>
<dbReference type="InterPro" id="IPR009829">
    <property type="entry name" value="SKA1"/>
</dbReference>
<dbReference type="STRING" id="299467.A0A443SVW2"/>
<evidence type="ECO:0000256" key="1">
    <source>
        <dbReference type="ARBA" id="ARBA00006836"/>
    </source>
</evidence>
<dbReference type="VEuPathDB" id="VectorBase:LDEU000370"/>
<dbReference type="GO" id="GO:0031110">
    <property type="term" value="P:regulation of microtubule polymerization or depolymerization"/>
    <property type="evidence" value="ECO:0007669"/>
    <property type="project" value="TreeGrafter"/>
</dbReference>
<protein>
    <recommendedName>
        <fullName evidence="2">SKA complex subunit 1</fullName>
    </recommendedName>
    <alternativeName>
        <fullName evidence="3">Spindle and kinetochore-associated protein 1</fullName>
    </alternativeName>
</protein>
<dbReference type="PANTHER" id="PTHR28573:SF1">
    <property type="entry name" value="SPINDLE AND KINETOCHORE-ASSOCIATED PROTEIN 1"/>
    <property type="match status" value="1"/>
</dbReference>
<dbReference type="EMBL" id="NCKV01000091">
    <property type="protein sequence ID" value="RWS31672.1"/>
    <property type="molecule type" value="Genomic_DNA"/>
</dbReference>
<dbReference type="PANTHER" id="PTHR28573">
    <property type="entry name" value="SPINDLE AND KINETOCHORE-ASSOCIATED PROTEIN 1"/>
    <property type="match status" value="1"/>
</dbReference>
<dbReference type="GO" id="GO:0051301">
    <property type="term" value="P:cell division"/>
    <property type="evidence" value="ECO:0007669"/>
    <property type="project" value="InterPro"/>
</dbReference>
<name>A0A443SVW2_9ACAR</name>
<dbReference type="GO" id="GO:0008017">
    <property type="term" value="F:microtubule binding"/>
    <property type="evidence" value="ECO:0007669"/>
    <property type="project" value="InterPro"/>
</dbReference>
<dbReference type="GO" id="GO:0000278">
    <property type="term" value="P:mitotic cell cycle"/>
    <property type="evidence" value="ECO:0007669"/>
    <property type="project" value="TreeGrafter"/>
</dbReference>
<organism evidence="5 6">
    <name type="scientific">Leptotrombidium deliense</name>
    <dbReference type="NCBI Taxonomy" id="299467"/>
    <lineage>
        <taxon>Eukaryota</taxon>
        <taxon>Metazoa</taxon>
        <taxon>Ecdysozoa</taxon>
        <taxon>Arthropoda</taxon>
        <taxon>Chelicerata</taxon>
        <taxon>Arachnida</taxon>
        <taxon>Acari</taxon>
        <taxon>Acariformes</taxon>
        <taxon>Trombidiformes</taxon>
        <taxon>Prostigmata</taxon>
        <taxon>Anystina</taxon>
        <taxon>Parasitengona</taxon>
        <taxon>Trombiculoidea</taxon>
        <taxon>Trombiculidae</taxon>
        <taxon>Leptotrombidium</taxon>
    </lineage>
</organism>
<evidence type="ECO:0000313" key="6">
    <source>
        <dbReference type="Proteomes" id="UP000288716"/>
    </source>
</evidence>
<dbReference type="GO" id="GO:0072686">
    <property type="term" value="C:mitotic spindle"/>
    <property type="evidence" value="ECO:0007669"/>
    <property type="project" value="TreeGrafter"/>
</dbReference>
<dbReference type="Proteomes" id="UP000288716">
    <property type="component" value="Unassembled WGS sequence"/>
</dbReference>
<dbReference type="AlphaFoldDB" id="A0A443SVW2"/>
<accession>A0A443SVW2</accession>